<accession>A0ABW9IWD9</accession>
<evidence type="ECO:0008006" key="4">
    <source>
        <dbReference type="Google" id="ProtNLM"/>
    </source>
</evidence>
<keyword evidence="1" id="KW-0812">Transmembrane</keyword>
<protein>
    <recommendedName>
        <fullName evidence="4">Sensor histidine kinase</fullName>
    </recommendedName>
</protein>
<gene>
    <name evidence="2" type="ORF">ACKI1S_42580</name>
</gene>
<proteinExistence type="predicted"/>
<dbReference type="RefSeq" id="WP_409096883.1">
    <property type="nucleotide sequence ID" value="NZ_JBJVND010000044.1"/>
</dbReference>
<keyword evidence="1" id="KW-1133">Transmembrane helix</keyword>
<dbReference type="EMBL" id="JBJVNE010000032">
    <property type="protein sequence ID" value="MFM9652775.1"/>
    <property type="molecule type" value="Genomic_DNA"/>
</dbReference>
<name>A0ABW9IWD9_STRGJ</name>
<keyword evidence="3" id="KW-1185">Reference proteome</keyword>
<comment type="caution">
    <text evidence="2">The sequence shown here is derived from an EMBL/GenBank/DDBJ whole genome shotgun (WGS) entry which is preliminary data.</text>
</comment>
<evidence type="ECO:0000313" key="2">
    <source>
        <dbReference type="EMBL" id="MFM9652775.1"/>
    </source>
</evidence>
<organism evidence="2 3">
    <name type="scientific">Streptomyces galilaeus</name>
    <dbReference type="NCBI Taxonomy" id="33899"/>
    <lineage>
        <taxon>Bacteria</taxon>
        <taxon>Bacillati</taxon>
        <taxon>Actinomycetota</taxon>
        <taxon>Actinomycetes</taxon>
        <taxon>Kitasatosporales</taxon>
        <taxon>Streptomycetaceae</taxon>
        <taxon>Streptomyces</taxon>
    </lineage>
</organism>
<evidence type="ECO:0000256" key="1">
    <source>
        <dbReference type="SAM" id="Phobius"/>
    </source>
</evidence>
<reference evidence="2 3" key="1">
    <citation type="submission" date="2024-12" db="EMBL/GenBank/DDBJ databases">
        <title>Forecasting of Potato common scab and diversities of Pathogenic streptomyces spp. in china.</title>
        <authorList>
            <person name="Handique U."/>
            <person name="Wu J."/>
        </authorList>
    </citation>
    <scope>NUCLEOTIDE SEQUENCE [LARGE SCALE GENOMIC DNA]</scope>
    <source>
        <strain evidence="2 3">ZRIMU1585</strain>
    </source>
</reference>
<keyword evidence="1" id="KW-0472">Membrane</keyword>
<sequence length="47" mass="4761">MILAFFAGSALVALAGLCAVALHDVPRITGTVALILTCAALAVAMYR</sequence>
<evidence type="ECO:0000313" key="3">
    <source>
        <dbReference type="Proteomes" id="UP001631993"/>
    </source>
</evidence>
<dbReference type="Proteomes" id="UP001631993">
    <property type="component" value="Unassembled WGS sequence"/>
</dbReference>
<feature type="transmembrane region" description="Helical" evidence="1">
    <location>
        <begin position="28"/>
        <end position="46"/>
    </location>
</feature>